<dbReference type="Pfam" id="PF17917">
    <property type="entry name" value="RT_RNaseH"/>
    <property type="match status" value="1"/>
</dbReference>
<organism evidence="8 9">
    <name type="scientific">Solanum verrucosum</name>
    <dbReference type="NCBI Taxonomy" id="315347"/>
    <lineage>
        <taxon>Eukaryota</taxon>
        <taxon>Viridiplantae</taxon>
        <taxon>Streptophyta</taxon>
        <taxon>Embryophyta</taxon>
        <taxon>Tracheophyta</taxon>
        <taxon>Spermatophyta</taxon>
        <taxon>Magnoliopsida</taxon>
        <taxon>eudicotyledons</taxon>
        <taxon>Gunneridae</taxon>
        <taxon>Pentapetalae</taxon>
        <taxon>asterids</taxon>
        <taxon>lamiids</taxon>
        <taxon>Solanales</taxon>
        <taxon>Solanaceae</taxon>
        <taxon>Solanoideae</taxon>
        <taxon>Solaneae</taxon>
        <taxon>Solanum</taxon>
    </lineage>
</organism>
<dbReference type="InterPro" id="IPR041373">
    <property type="entry name" value="RT_RNaseH"/>
</dbReference>
<feature type="domain" description="Reverse transcriptase RNase H-like" evidence="7">
    <location>
        <begin position="41"/>
        <end position="85"/>
    </location>
</feature>
<dbReference type="AlphaFoldDB" id="A0AAF0T829"/>
<keyword evidence="4" id="KW-0255">Endonuclease</keyword>
<keyword evidence="6" id="KW-0695">RNA-directed DNA polymerase</keyword>
<dbReference type="GO" id="GO:0003964">
    <property type="term" value="F:RNA-directed DNA polymerase activity"/>
    <property type="evidence" value="ECO:0007669"/>
    <property type="project" value="UniProtKB-KW"/>
</dbReference>
<evidence type="ECO:0000313" key="8">
    <source>
        <dbReference type="EMBL" id="WMV08304.1"/>
    </source>
</evidence>
<dbReference type="GO" id="GO:0004519">
    <property type="term" value="F:endonuclease activity"/>
    <property type="evidence" value="ECO:0007669"/>
    <property type="project" value="UniProtKB-KW"/>
</dbReference>
<keyword evidence="3" id="KW-0540">Nuclease</keyword>
<proteinExistence type="predicted"/>
<evidence type="ECO:0000256" key="5">
    <source>
        <dbReference type="ARBA" id="ARBA00022801"/>
    </source>
</evidence>
<evidence type="ECO:0000256" key="2">
    <source>
        <dbReference type="ARBA" id="ARBA00022695"/>
    </source>
</evidence>
<evidence type="ECO:0000259" key="7">
    <source>
        <dbReference type="Pfam" id="PF17917"/>
    </source>
</evidence>
<dbReference type="PANTHER" id="PTHR46148">
    <property type="entry name" value="CHROMO DOMAIN-CONTAINING PROTEIN"/>
    <property type="match status" value="1"/>
</dbReference>
<sequence length="172" mass="20252">MDQNHLSYRYQKFLGSSRLLQKIRPSLCVDSARQGYSLSLLDNLRHYLYGVNIDMFTDHKSLQYVFTLKKLNLCRRRWLEFLKDYDLNVLYYPGGDDIWEKWEAQSYICRPLQDLKRVGKVAYELDLPANLAAWYPLFRIFLLKKCVGDPASIVPLESVAVKDCLTYEEVPI</sequence>
<keyword evidence="9" id="KW-1185">Reference proteome</keyword>
<reference evidence="8" key="1">
    <citation type="submission" date="2023-08" db="EMBL/GenBank/DDBJ databases">
        <title>A de novo genome assembly of Solanum verrucosum Schlechtendal, a Mexican diploid species geographically isolated from the other diploid A-genome species in potato relatives.</title>
        <authorList>
            <person name="Hosaka K."/>
        </authorList>
    </citation>
    <scope>NUCLEOTIDE SEQUENCE</scope>
    <source>
        <tissue evidence="8">Young leaves</tissue>
    </source>
</reference>
<dbReference type="GO" id="GO:0016787">
    <property type="term" value="F:hydrolase activity"/>
    <property type="evidence" value="ECO:0007669"/>
    <property type="project" value="UniProtKB-KW"/>
</dbReference>
<evidence type="ECO:0000256" key="1">
    <source>
        <dbReference type="ARBA" id="ARBA00022679"/>
    </source>
</evidence>
<dbReference type="EMBL" id="CP133612">
    <property type="protein sequence ID" value="WMV08304.1"/>
    <property type="molecule type" value="Genomic_DNA"/>
</dbReference>
<accession>A0AAF0T829</accession>
<evidence type="ECO:0000256" key="4">
    <source>
        <dbReference type="ARBA" id="ARBA00022759"/>
    </source>
</evidence>
<evidence type="ECO:0000313" key="9">
    <source>
        <dbReference type="Proteomes" id="UP001234989"/>
    </source>
</evidence>
<keyword evidence="5" id="KW-0378">Hydrolase</keyword>
<evidence type="ECO:0000256" key="3">
    <source>
        <dbReference type="ARBA" id="ARBA00022722"/>
    </source>
</evidence>
<dbReference type="PANTHER" id="PTHR46148:SF56">
    <property type="entry name" value="RETROTRANSPOSON PROTEIN"/>
    <property type="match status" value="1"/>
</dbReference>
<evidence type="ECO:0000256" key="6">
    <source>
        <dbReference type="ARBA" id="ARBA00022918"/>
    </source>
</evidence>
<name>A0AAF0T829_SOLVR</name>
<dbReference type="Proteomes" id="UP001234989">
    <property type="component" value="Chromosome 1"/>
</dbReference>
<keyword evidence="2" id="KW-0548">Nucleotidyltransferase</keyword>
<keyword evidence="1" id="KW-0808">Transferase</keyword>
<protein>
    <recommendedName>
        <fullName evidence="7">Reverse transcriptase RNase H-like domain-containing protein</fullName>
    </recommendedName>
</protein>
<gene>
    <name evidence="8" type="ORF">MTR67_001689</name>
</gene>
<dbReference type="SUPFAM" id="SSF56672">
    <property type="entry name" value="DNA/RNA polymerases"/>
    <property type="match status" value="1"/>
</dbReference>
<dbReference type="InterPro" id="IPR043502">
    <property type="entry name" value="DNA/RNA_pol_sf"/>
</dbReference>